<proteinExistence type="predicted"/>
<gene>
    <name evidence="2" type="ORF">S12H4_30816</name>
</gene>
<organism evidence="2">
    <name type="scientific">marine sediment metagenome</name>
    <dbReference type="NCBI Taxonomy" id="412755"/>
    <lineage>
        <taxon>unclassified sequences</taxon>
        <taxon>metagenomes</taxon>
        <taxon>ecological metagenomes</taxon>
    </lineage>
</organism>
<name>X1TNG9_9ZZZZ</name>
<dbReference type="AlphaFoldDB" id="X1TNG9"/>
<feature type="region of interest" description="Disordered" evidence="1">
    <location>
        <begin position="63"/>
        <end position="85"/>
    </location>
</feature>
<evidence type="ECO:0000256" key="1">
    <source>
        <dbReference type="SAM" id="MobiDB-lite"/>
    </source>
</evidence>
<accession>X1TNG9</accession>
<protein>
    <submittedName>
        <fullName evidence="2">Uncharacterized protein</fullName>
    </submittedName>
</protein>
<dbReference type="EMBL" id="BARW01017921">
    <property type="protein sequence ID" value="GAI92916.1"/>
    <property type="molecule type" value="Genomic_DNA"/>
</dbReference>
<reference evidence="2" key="1">
    <citation type="journal article" date="2014" name="Front. Microbiol.">
        <title>High frequency of phylogenetically diverse reductive dehalogenase-homologous genes in deep subseafloor sedimentary metagenomes.</title>
        <authorList>
            <person name="Kawai M."/>
            <person name="Futagami T."/>
            <person name="Toyoda A."/>
            <person name="Takaki Y."/>
            <person name="Nishi S."/>
            <person name="Hori S."/>
            <person name="Arai W."/>
            <person name="Tsubouchi T."/>
            <person name="Morono Y."/>
            <person name="Uchiyama I."/>
            <person name="Ito T."/>
            <person name="Fujiyama A."/>
            <person name="Inagaki F."/>
            <person name="Takami H."/>
        </authorList>
    </citation>
    <scope>NUCLEOTIDE SEQUENCE</scope>
    <source>
        <strain evidence="2">Expedition CK06-06</strain>
    </source>
</reference>
<evidence type="ECO:0000313" key="2">
    <source>
        <dbReference type="EMBL" id="GAI92916.1"/>
    </source>
</evidence>
<sequence length="121" mass="14048">MAKKEPLYPHVPKRRKKGTNAWRCKECGWTAWNVIRCPRCGSKDLEELSIEEVLASEKTGKPVIHPQEPYYPHVPKSRKTSNVESEIERAKRKYTLAELAEMAKIFYEAQAGRRATIYAWT</sequence>
<comment type="caution">
    <text evidence="2">The sequence shown here is derived from an EMBL/GenBank/DDBJ whole genome shotgun (WGS) entry which is preliminary data.</text>
</comment>